<evidence type="ECO:0000256" key="1">
    <source>
        <dbReference type="SAM" id="MobiDB-lite"/>
    </source>
</evidence>
<proteinExistence type="predicted"/>
<accession>A0A6J4I3F7</accession>
<feature type="region of interest" description="Disordered" evidence="1">
    <location>
        <begin position="1"/>
        <end position="141"/>
    </location>
</feature>
<name>A0A6J4I3F7_9ACTN</name>
<reference evidence="2" key="1">
    <citation type="submission" date="2020-02" db="EMBL/GenBank/DDBJ databases">
        <authorList>
            <person name="Meier V. D."/>
        </authorList>
    </citation>
    <scope>NUCLEOTIDE SEQUENCE</scope>
    <source>
        <strain evidence="2">AVDCRST_MAG50</strain>
    </source>
</reference>
<feature type="non-terminal residue" evidence="2">
    <location>
        <position position="1"/>
    </location>
</feature>
<sequence length="141" mass="14669">GEPGAARPPGSAAGPRPAAHDRPPHGAAGGGRLRRPAPGPQQRVPVRAVRRDTPHRPGRTRGDDQAGHGRAGRRPRAARLPAALTGSERPPGQDHRVHGQGLGGDRGGARRLPQLRGRPREPHRCHPAPAAPADAARDPGL</sequence>
<organism evidence="2">
    <name type="scientific">uncultured Acidimicrobiales bacterium</name>
    <dbReference type="NCBI Taxonomy" id="310071"/>
    <lineage>
        <taxon>Bacteria</taxon>
        <taxon>Bacillati</taxon>
        <taxon>Actinomycetota</taxon>
        <taxon>Acidimicrobiia</taxon>
        <taxon>Acidimicrobiales</taxon>
        <taxon>environmental samples</taxon>
    </lineage>
</organism>
<feature type="compositionally biased region" description="Low complexity" evidence="1">
    <location>
        <begin position="1"/>
        <end position="17"/>
    </location>
</feature>
<feature type="non-terminal residue" evidence="2">
    <location>
        <position position="141"/>
    </location>
</feature>
<feature type="compositionally biased region" description="Basic and acidic residues" evidence="1">
    <location>
        <begin position="49"/>
        <end position="67"/>
    </location>
</feature>
<dbReference type="EMBL" id="CADCTF010000088">
    <property type="protein sequence ID" value="CAA9240851.1"/>
    <property type="molecule type" value="Genomic_DNA"/>
</dbReference>
<evidence type="ECO:0000313" key="2">
    <source>
        <dbReference type="EMBL" id="CAA9240851.1"/>
    </source>
</evidence>
<gene>
    <name evidence="2" type="ORF">AVDCRST_MAG50-1694</name>
</gene>
<protein>
    <submittedName>
        <fullName evidence="2">Transcriptional regulator, MarR family</fullName>
    </submittedName>
</protein>
<dbReference type="AlphaFoldDB" id="A0A6J4I3F7"/>